<dbReference type="InterPro" id="IPR043519">
    <property type="entry name" value="NT_sf"/>
</dbReference>
<dbReference type="EMBL" id="CP019640">
    <property type="protein sequence ID" value="AQQ53464.1"/>
    <property type="molecule type" value="Genomic_DNA"/>
</dbReference>
<dbReference type="GO" id="GO:0016779">
    <property type="term" value="F:nucleotidyltransferase activity"/>
    <property type="evidence" value="ECO:0007669"/>
    <property type="project" value="UniProtKB-KW"/>
</dbReference>
<dbReference type="Gene3D" id="1.20.120.330">
    <property type="entry name" value="Nucleotidyltransferases domain 2"/>
    <property type="match status" value="1"/>
</dbReference>
<reference evidence="1 2" key="1">
    <citation type="submission" date="2017-02" db="EMBL/GenBank/DDBJ databases">
        <title>The complete genomic sequence of a novel cold adapted crude oil-degrading bacterium Planococcus qaidamina Y42.</title>
        <authorList>
            <person name="Yang R."/>
        </authorList>
    </citation>
    <scope>NUCLEOTIDE SEQUENCE [LARGE SCALE GENOMIC DNA]</scope>
    <source>
        <strain evidence="1 2">Y42</strain>
    </source>
</reference>
<dbReference type="Proteomes" id="UP000188184">
    <property type="component" value="Chromosome"/>
</dbReference>
<dbReference type="Gene3D" id="3.30.460.10">
    <property type="entry name" value="Beta Polymerase, domain 2"/>
    <property type="match status" value="1"/>
</dbReference>
<keyword evidence="1" id="KW-0808">Transferase</keyword>
<dbReference type="SUPFAM" id="SSF81301">
    <property type="entry name" value="Nucleotidyltransferase"/>
    <property type="match status" value="1"/>
</dbReference>
<protein>
    <submittedName>
        <fullName evidence="1">Aminoglycoside adenylyltransferase</fullName>
    </submittedName>
</protein>
<evidence type="ECO:0000313" key="1">
    <source>
        <dbReference type="EMBL" id="AQQ53464.1"/>
    </source>
</evidence>
<organism evidence="1 2">
    <name type="scientific">Planococcus lenghuensis</name>
    <dbReference type="NCBI Taxonomy" id="2213202"/>
    <lineage>
        <taxon>Bacteria</taxon>
        <taxon>Bacillati</taxon>
        <taxon>Bacillota</taxon>
        <taxon>Bacilli</taxon>
        <taxon>Bacillales</taxon>
        <taxon>Caryophanaceae</taxon>
        <taxon>Planococcus</taxon>
    </lineage>
</organism>
<dbReference type="InterPro" id="IPR007530">
    <property type="entry name" value="Aminoglycoside_adenylylTfrase"/>
</dbReference>
<dbReference type="PIRSF" id="PIRSF000812">
    <property type="entry name" value="AAD"/>
    <property type="match status" value="1"/>
</dbReference>
<dbReference type="AlphaFoldDB" id="A0A1Q2KZA9"/>
<sequence length="293" mass="34086">MRNEQEMMDLILHTAIADERIRAVWMNGSRADANAPRDRMQDYDIVYAVTDIESFRQNPAWIDRFGSRTMMQEPDQLDHARGWKTDMERSYMYLMLFDDGNRLDLRLLAVSAAPAEALADSLTVPLLDKDGLLPGIPPSSDKDYWEQRPTAPQFDAACNEFWWCLQNVAKGIWRDELPYAKKIFEEIVRAPLDDMTAWYIGMESGFQRSAGKMGKYFKKYLPADCWMLYEQTYADSQGDNMWQALFTACELFRLLATEVAKKFGFSYPHEADQNMTKFLQSIRQLPREAKEML</sequence>
<dbReference type="OrthoDB" id="9776406at2"/>
<dbReference type="SUPFAM" id="SSF81631">
    <property type="entry name" value="PAP/OAS1 substrate-binding domain"/>
    <property type="match status" value="1"/>
</dbReference>
<keyword evidence="2" id="KW-1185">Reference proteome</keyword>
<proteinExistence type="predicted"/>
<dbReference type="KEGG" id="pmar:B0X71_10520"/>
<keyword evidence="1" id="KW-0548">Nucleotidyltransferase</keyword>
<accession>A0A1Q2KZA9</accession>
<name>A0A1Q2KZA9_9BACL</name>
<evidence type="ECO:0000313" key="2">
    <source>
        <dbReference type="Proteomes" id="UP000188184"/>
    </source>
</evidence>
<gene>
    <name evidence="1" type="ORF">B0X71_10520</name>
</gene>
<dbReference type="RefSeq" id="WP_077589361.1">
    <property type="nucleotide sequence ID" value="NZ_CP019640.1"/>
</dbReference>
<dbReference type="Pfam" id="PF04439">
    <property type="entry name" value="Adenyl_transf"/>
    <property type="match status" value="1"/>
</dbReference>